<evidence type="ECO:0000313" key="3">
    <source>
        <dbReference type="Proteomes" id="UP000194012"/>
    </source>
</evidence>
<proteinExistence type="predicted"/>
<dbReference type="EMBL" id="FWFJ01000002">
    <property type="protein sequence ID" value="SLN15293.1"/>
    <property type="molecule type" value="Genomic_DNA"/>
</dbReference>
<dbReference type="AlphaFoldDB" id="A0A1X6YCD1"/>
<name>A0A1X6YCD1_9RHOB</name>
<dbReference type="Proteomes" id="UP000194012">
    <property type="component" value="Unassembled WGS sequence"/>
</dbReference>
<dbReference type="OrthoDB" id="7658992at2"/>
<reference evidence="3" key="1">
    <citation type="submission" date="2017-03" db="EMBL/GenBank/DDBJ databases">
        <authorList>
            <person name="Rodrigo-Torres L."/>
            <person name="Arahal R.D."/>
            <person name="Lucena T."/>
        </authorList>
    </citation>
    <scope>NUCLEOTIDE SEQUENCE [LARGE SCALE GENOMIC DNA]</scope>
    <source>
        <strain evidence="3">CECT 8370</strain>
    </source>
</reference>
<feature type="signal peptide" evidence="1">
    <location>
        <begin position="1"/>
        <end position="18"/>
    </location>
</feature>
<keyword evidence="3" id="KW-1185">Reference proteome</keyword>
<evidence type="ECO:0000256" key="1">
    <source>
        <dbReference type="SAM" id="SignalP"/>
    </source>
</evidence>
<dbReference type="InterPro" id="IPR020349">
    <property type="entry name" value="Uncharacterised_14.7kDa"/>
</dbReference>
<dbReference type="RefSeq" id="WP_085825406.1">
    <property type="nucleotide sequence ID" value="NZ_FWFJ01000002.1"/>
</dbReference>
<gene>
    <name evidence="2" type="ORF">ROG8370_00403</name>
</gene>
<sequence length="142" mass="15378">MRMILTLCLALGTTSALAGTTSVAMASSGKPPLREVSQIDDAMLWVALAIEISDKCPEIDPRTLKGLSVLYDLRGQARDLGYSDTEIRAYVRSRDEKARMRARGEKYVKSKGLNPSDPAALCTLGHGEIARSSRIGVLLKAK</sequence>
<dbReference type="Pfam" id="PF17267">
    <property type="entry name" value="DUF5333"/>
    <property type="match status" value="1"/>
</dbReference>
<protein>
    <recommendedName>
        <fullName evidence="4">NADH dehydrogenase subunit E</fullName>
    </recommendedName>
</protein>
<keyword evidence="1" id="KW-0732">Signal</keyword>
<evidence type="ECO:0008006" key="4">
    <source>
        <dbReference type="Google" id="ProtNLM"/>
    </source>
</evidence>
<accession>A0A1X6YCD1</accession>
<organism evidence="2 3">
    <name type="scientific">Roseovarius gaetbuli</name>
    <dbReference type="NCBI Taxonomy" id="1356575"/>
    <lineage>
        <taxon>Bacteria</taxon>
        <taxon>Pseudomonadati</taxon>
        <taxon>Pseudomonadota</taxon>
        <taxon>Alphaproteobacteria</taxon>
        <taxon>Rhodobacterales</taxon>
        <taxon>Roseobacteraceae</taxon>
        <taxon>Roseovarius</taxon>
    </lineage>
</organism>
<feature type="chain" id="PRO_5012304497" description="NADH dehydrogenase subunit E" evidence="1">
    <location>
        <begin position="19"/>
        <end position="142"/>
    </location>
</feature>
<evidence type="ECO:0000313" key="2">
    <source>
        <dbReference type="EMBL" id="SLN15293.1"/>
    </source>
</evidence>